<reference evidence="3" key="1">
    <citation type="journal article" date="2021" name="Sci. Rep.">
        <title>Diploid genomic architecture of Nitzschia inconspicua, an elite biomass production diatom.</title>
        <authorList>
            <person name="Oliver A."/>
            <person name="Podell S."/>
            <person name="Pinowska A."/>
            <person name="Traller J.C."/>
            <person name="Smith S.R."/>
            <person name="McClure R."/>
            <person name="Beliaev A."/>
            <person name="Bohutskyi P."/>
            <person name="Hill E.A."/>
            <person name="Rabines A."/>
            <person name="Zheng H."/>
            <person name="Allen L.Z."/>
            <person name="Kuo A."/>
            <person name="Grigoriev I.V."/>
            <person name="Allen A.E."/>
            <person name="Hazlebeck D."/>
            <person name="Allen E.E."/>
        </authorList>
    </citation>
    <scope>NUCLEOTIDE SEQUENCE</scope>
    <source>
        <strain evidence="3">Hildebrandi</strain>
    </source>
</reference>
<feature type="region of interest" description="Disordered" evidence="1">
    <location>
        <begin position="531"/>
        <end position="575"/>
    </location>
</feature>
<proteinExistence type="predicted"/>
<accession>A0A9K3LWE9</accession>
<protein>
    <submittedName>
        <fullName evidence="3">Uncharacterized protein</fullName>
    </submittedName>
</protein>
<dbReference type="EMBL" id="JAGRRH010000005">
    <property type="protein sequence ID" value="KAG7369512.1"/>
    <property type="molecule type" value="Genomic_DNA"/>
</dbReference>
<keyword evidence="2" id="KW-0812">Transmembrane</keyword>
<evidence type="ECO:0000313" key="3">
    <source>
        <dbReference type="EMBL" id="KAG7369512.1"/>
    </source>
</evidence>
<dbReference type="Proteomes" id="UP000693970">
    <property type="component" value="Unassembled WGS sequence"/>
</dbReference>
<feature type="compositionally biased region" description="Basic and acidic residues" evidence="1">
    <location>
        <begin position="1"/>
        <end position="12"/>
    </location>
</feature>
<gene>
    <name evidence="3" type="ORF">IV203_027258</name>
</gene>
<feature type="compositionally biased region" description="Basic residues" evidence="1">
    <location>
        <begin position="544"/>
        <end position="575"/>
    </location>
</feature>
<keyword evidence="4" id="KW-1185">Reference proteome</keyword>
<dbReference type="OrthoDB" id="45827at2759"/>
<name>A0A9K3LWE9_9STRA</name>
<feature type="region of interest" description="Disordered" evidence="1">
    <location>
        <begin position="125"/>
        <end position="155"/>
    </location>
</feature>
<keyword evidence="2" id="KW-1133">Transmembrane helix</keyword>
<feature type="compositionally biased region" description="Polar residues" evidence="1">
    <location>
        <begin position="125"/>
        <end position="136"/>
    </location>
</feature>
<comment type="caution">
    <text evidence="3">The sequence shown here is derived from an EMBL/GenBank/DDBJ whole genome shotgun (WGS) entry which is preliminary data.</text>
</comment>
<reference evidence="3" key="2">
    <citation type="submission" date="2021-04" db="EMBL/GenBank/DDBJ databases">
        <authorList>
            <person name="Podell S."/>
        </authorList>
    </citation>
    <scope>NUCLEOTIDE SEQUENCE</scope>
    <source>
        <strain evidence="3">Hildebrandi</strain>
    </source>
</reference>
<organism evidence="3 4">
    <name type="scientific">Nitzschia inconspicua</name>
    <dbReference type="NCBI Taxonomy" id="303405"/>
    <lineage>
        <taxon>Eukaryota</taxon>
        <taxon>Sar</taxon>
        <taxon>Stramenopiles</taxon>
        <taxon>Ochrophyta</taxon>
        <taxon>Bacillariophyta</taxon>
        <taxon>Bacillariophyceae</taxon>
        <taxon>Bacillariophycidae</taxon>
        <taxon>Bacillariales</taxon>
        <taxon>Bacillariaceae</taxon>
        <taxon>Nitzschia</taxon>
    </lineage>
</organism>
<sequence>MKARELEKETRKSPRRRCSGGNVIEMPIMSLPEVADVAPSFAPNVSLSSPLFLSNPVLANRSSSLRGMFGIVILIGMIQIVWVFHTTNILQTEKEAFHLATDSMNYNIPSRNMLIQSKTTITDQNRNVTTTSTQAKNRQKHLEKDKNGAKNQNRGRPVQHRCAINMFGLPRSFRDFVLPSLVENVINVNARHNCDYFVHYYNKTEESSSRSGIGGSIDPNDVLLLRQVIHQVYKSMNITSYLPRVEFVSDTDDDFYHARNDTIYFINEMPKRHNLTENPYYTTQSGYDLNTLINILKMWHSQTKVFQLMEATGKKAAHNSQKSKSSSPYYARVAMLRIDVIYMTPIDVFRVPNDPAPKQYDIYNFDPGASWHNPLEGPINRSDYYFQDDQNIHVVIAGFASHPINDRMIIGPYEAVKLWATERWNLHPQYIQLLKRRPFLRAYGLHDERFLSHLLMPLMRKQYNVPIMVDRNLYFLRVRADGSIWILDSPFRNPRWREPKLLQKLLHRDCVSFRTKVKFSPWQAKCPPTDGFTLLKNEEEKMDRKKKKNKKETKEKKEKKKKKNGKKAVKKMKIG</sequence>
<feature type="region of interest" description="Disordered" evidence="1">
    <location>
        <begin position="1"/>
        <end position="20"/>
    </location>
</feature>
<keyword evidence="2" id="KW-0472">Membrane</keyword>
<evidence type="ECO:0000256" key="1">
    <source>
        <dbReference type="SAM" id="MobiDB-lite"/>
    </source>
</evidence>
<feature type="transmembrane region" description="Helical" evidence="2">
    <location>
        <begin position="67"/>
        <end position="85"/>
    </location>
</feature>
<dbReference type="AlphaFoldDB" id="A0A9K3LWE9"/>
<evidence type="ECO:0000313" key="4">
    <source>
        <dbReference type="Proteomes" id="UP000693970"/>
    </source>
</evidence>
<evidence type="ECO:0000256" key="2">
    <source>
        <dbReference type="SAM" id="Phobius"/>
    </source>
</evidence>